<feature type="region of interest" description="Disordered" evidence="5">
    <location>
        <begin position="425"/>
        <end position="446"/>
    </location>
</feature>
<evidence type="ECO:0000259" key="6">
    <source>
        <dbReference type="PROSITE" id="PS50305"/>
    </source>
</evidence>
<dbReference type="GO" id="GO:0005634">
    <property type="term" value="C:nucleus"/>
    <property type="evidence" value="ECO:0007669"/>
    <property type="project" value="TreeGrafter"/>
</dbReference>
<feature type="compositionally biased region" description="Polar residues" evidence="5">
    <location>
        <begin position="425"/>
        <end position="437"/>
    </location>
</feature>
<feature type="binding site" evidence="4">
    <location>
        <position position="155"/>
    </location>
    <ligand>
        <name>Zn(2+)</name>
        <dbReference type="ChEBI" id="CHEBI:29105"/>
    </ligand>
</feature>
<keyword evidence="4" id="KW-0862">Zinc</keyword>
<evidence type="ECO:0000256" key="2">
    <source>
        <dbReference type="ARBA" id="ARBA00022679"/>
    </source>
</evidence>
<dbReference type="PROSITE" id="PS50305">
    <property type="entry name" value="SIRTUIN"/>
    <property type="match status" value="1"/>
</dbReference>
<evidence type="ECO:0000256" key="1">
    <source>
        <dbReference type="ARBA" id="ARBA00006924"/>
    </source>
</evidence>
<dbReference type="InterPro" id="IPR050134">
    <property type="entry name" value="NAD-dep_sirtuin_deacylases"/>
</dbReference>
<keyword evidence="8" id="KW-1185">Reference proteome</keyword>
<dbReference type="Gene3D" id="3.30.1600.10">
    <property type="entry name" value="SIR2/SIRT2 'Small Domain"/>
    <property type="match status" value="1"/>
</dbReference>
<dbReference type="InterPro" id="IPR029035">
    <property type="entry name" value="DHS-like_NAD/FAD-binding_dom"/>
</dbReference>
<evidence type="ECO:0000313" key="8">
    <source>
        <dbReference type="Proteomes" id="UP000033140"/>
    </source>
</evidence>
<evidence type="ECO:0000256" key="5">
    <source>
        <dbReference type="SAM" id="MobiDB-lite"/>
    </source>
</evidence>
<dbReference type="GO" id="GO:0070403">
    <property type="term" value="F:NAD+ binding"/>
    <property type="evidence" value="ECO:0007669"/>
    <property type="project" value="InterPro"/>
</dbReference>
<feature type="binding site" evidence="4">
    <location>
        <position position="177"/>
    </location>
    <ligand>
        <name>Zn(2+)</name>
        <dbReference type="ChEBI" id="CHEBI:29105"/>
    </ligand>
</feature>
<feature type="compositionally biased region" description="Polar residues" evidence="5">
    <location>
        <begin position="388"/>
        <end position="401"/>
    </location>
</feature>
<dbReference type="Pfam" id="PF02146">
    <property type="entry name" value="SIR2"/>
    <property type="match status" value="1"/>
</dbReference>
<feature type="region of interest" description="Disordered" evidence="5">
    <location>
        <begin position="315"/>
        <end position="349"/>
    </location>
</feature>
<feature type="binding site" evidence="4">
    <location>
        <position position="152"/>
    </location>
    <ligand>
        <name>Zn(2+)</name>
        <dbReference type="ChEBI" id="CHEBI:29105"/>
    </ligand>
</feature>
<dbReference type="Proteomes" id="UP000033140">
    <property type="component" value="Unassembled WGS sequence"/>
</dbReference>
<reference evidence="7 8" key="2">
    <citation type="journal article" date="2014" name="J. Gen. Appl. Microbiol.">
        <title>The early diverging ascomycetous budding yeast Saitoella complicata has three histone deacetylases belonging to the Clr6, Hos2, and Rpd3 lineages.</title>
        <authorList>
            <person name="Nishida H."/>
            <person name="Matsumoto T."/>
            <person name="Kondo S."/>
            <person name="Hamamoto M."/>
            <person name="Yoshikawa H."/>
        </authorList>
    </citation>
    <scope>NUCLEOTIDE SEQUENCE [LARGE SCALE GENOMIC DNA]</scope>
    <source>
        <strain evidence="7 8">NRRL Y-17804</strain>
    </source>
</reference>
<dbReference type="PANTHER" id="PTHR11085">
    <property type="entry name" value="NAD-DEPENDENT PROTEIN DEACYLASE SIRTUIN-5, MITOCHONDRIAL-RELATED"/>
    <property type="match status" value="1"/>
</dbReference>
<dbReference type="InterPro" id="IPR026591">
    <property type="entry name" value="Sirtuin_cat_small_dom_sf"/>
</dbReference>
<evidence type="ECO:0000256" key="3">
    <source>
        <dbReference type="ARBA" id="ARBA00023027"/>
    </source>
</evidence>
<gene>
    <name evidence="7" type="ORF">G7K_2176-t1</name>
</gene>
<accession>A0A0E9NE63</accession>
<dbReference type="STRING" id="698492.A0A0E9NE63"/>
<organism evidence="7 8">
    <name type="scientific">Saitoella complicata (strain BCRC 22490 / CBS 7301 / JCM 7358 / NBRC 10748 / NRRL Y-17804)</name>
    <dbReference type="NCBI Taxonomy" id="698492"/>
    <lineage>
        <taxon>Eukaryota</taxon>
        <taxon>Fungi</taxon>
        <taxon>Dikarya</taxon>
        <taxon>Ascomycota</taxon>
        <taxon>Taphrinomycotina</taxon>
        <taxon>Taphrinomycotina incertae sedis</taxon>
        <taxon>Saitoella</taxon>
    </lineage>
</organism>
<keyword evidence="2" id="KW-0808">Transferase</keyword>
<reference evidence="7 8" key="3">
    <citation type="journal article" date="2015" name="Genome Announc.">
        <title>Draft Genome Sequence of the Archiascomycetous Yeast Saitoella complicata.</title>
        <authorList>
            <person name="Yamauchi K."/>
            <person name="Kondo S."/>
            <person name="Hamamoto M."/>
            <person name="Takahashi Y."/>
            <person name="Ogura Y."/>
            <person name="Hayashi T."/>
            <person name="Nishida H."/>
        </authorList>
    </citation>
    <scope>NUCLEOTIDE SEQUENCE [LARGE SCALE GENOMIC DNA]</scope>
    <source>
        <strain evidence="7 8">NRRL Y-17804</strain>
    </source>
</reference>
<dbReference type="SUPFAM" id="SSF52467">
    <property type="entry name" value="DHS-like NAD/FAD-binding domain"/>
    <property type="match status" value="1"/>
</dbReference>
<dbReference type="EMBL" id="BACD03000012">
    <property type="protein sequence ID" value="GAO47986.1"/>
    <property type="molecule type" value="Genomic_DNA"/>
</dbReference>
<sequence length="522" mass="56406">MVHKISLGARGGGTKVDRDLDEVAHAVAKAKRVMVVTGAGISCNAGIPDFRSSDGLYNLALTDTIKGKDLFDISLFNTPETTSTFYTFTSNLRRAILDATPTPTHRFIRTLKDKSKLLRCYTQNIDGLETREGLVDGEDVVQLHGDIHSLVCTLCQQKAPWTPELMEQLRLGSAPSCLHCESKSLARTLSGKRGLASGVLRPNIVLYGEEHPQGPTLATLINRDLRRRIDCLLVIGTSLRIPGFKKLVKDAAQIVHGYGGKVVFVNLGAPSVSEWRGVLDWWVEGDSDAWVEDLRIRAPEVFRVQTTLDGVLKSTKPGVKSKIKNNGREPTPSESGASDKENEGGVGTPKKKIIRQQLIQLPTPPSSQDDASAVPASVTRKRALVEESCNTPSKRTKTSASIPKKKVEMPEKRALALVEELCNTPSKRTKNGGTNTPAKCAPTKTKVVERPKSTFFDKISKPNVTSMAATKKSVPAAGTKRENVALGAAVGVGVGVTSNVRTRAQVKAPLKKLRSSGVKVQA</sequence>
<dbReference type="InterPro" id="IPR026590">
    <property type="entry name" value="Ssirtuin_cat_dom"/>
</dbReference>
<feature type="region of interest" description="Disordered" evidence="5">
    <location>
        <begin position="384"/>
        <end position="404"/>
    </location>
</feature>
<dbReference type="AlphaFoldDB" id="A0A0E9NE63"/>
<keyword evidence="3" id="KW-0520">NAD</keyword>
<keyword evidence="4" id="KW-0479">Metal-binding</keyword>
<dbReference type="PANTHER" id="PTHR11085:SF8">
    <property type="entry name" value="NAD-DEPENDENT HISTONE DEACETYLASE HST3"/>
    <property type="match status" value="1"/>
</dbReference>
<dbReference type="GO" id="GO:0046872">
    <property type="term" value="F:metal ion binding"/>
    <property type="evidence" value="ECO:0007669"/>
    <property type="project" value="UniProtKB-KW"/>
</dbReference>
<feature type="active site" description="Proton acceptor" evidence="4">
    <location>
        <position position="144"/>
    </location>
</feature>
<feature type="domain" description="Deacetylase sirtuin-type" evidence="6">
    <location>
        <begin position="13"/>
        <end position="322"/>
    </location>
</feature>
<protein>
    <recommendedName>
        <fullName evidence="6">Deacetylase sirtuin-type domain-containing protein</fullName>
    </recommendedName>
</protein>
<comment type="similarity">
    <text evidence="1">Belongs to the sirtuin family. Class I subfamily.</text>
</comment>
<dbReference type="OMA" id="PMIARRK"/>
<dbReference type="InterPro" id="IPR003000">
    <property type="entry name" value="Sirtuin"/>
</dbReference>
<dbReference type="Gene3D" id="3.40.50.1220">
    <property type="entry name" value="TPP-binding domain"/>
    <property type="match status" value="1"/>
</dbReference>
<name>A0A0E9NE63_SAICN</name>
<feature type="binding site" evidence="4">
    <location>
        <position position="180"/>
    </location>
    <ligand>
        <name>Zn(2+)</name>
        <dbReference type="ChEBI" id="CHEBI:29105"/>
    </ligand>
</feature>
<comment type="caution">
    <text evidence="7">The sequence shown here is derived from an EMBL/GenBank/DDBJ whole genome shotgun (WGS) entry which is preliminary data.</text>
</comment>
<evidence type="ECO:0000313" key="7">
    <source>
        <dbReference type="EMBL" id="GAO47986.1"/>
    </source>
</evidence>
<reference evidence="7 8" key="1">
    <citation type="journal article" date="2011" name="J. Gen. Appl. Microbiol.">
        <title>Draft genome sequencing of the enigmatic yeast Saitoella complicata.</title>
        <authorList>
            <person name="Nishida H."/>
            <person name="Hamamoto M."/>
            <person name="Sugiyama J."/>
        </authorList>
    </citation>
    <scope>NUCLEOTIDE SEQUENCE [LARGE SCALE GENOMIC DNA]</scope>
    <source>
        <strain evidence="7 8">NRRL Y-17804</strain>
    </source>
</reference>
<proteinExistence type="inferred from homology"/>
<dbReference type="GO" id="GO:0017136">
    <property type="term" value="F:histone deacetylase activity, NAD-dependent"/>
    <property type="evidence" value="ECO:0007669"/>
    <property type="project" value="TreeGrafter"/>
</dbReference>
<evidence type="ECO:0000256" key="4">
    <source>
        <dbReference type="PROSITE-ProRule" id="PRU00236"/>
    </source>
</evidence>